<dbReference type="EMBL" id="REFY01000002">
    <property type="protein sequence ID" value="RQG91105.1"/>
    <property type="molecule type" value="Genomic_DNA"/>
</dbReference>
<dbReference type="GO" id="GO:0030151">
    <property type="term" value="F:molybdenum ion binding"/>
    <property type="evidence" value="ECO:0007669"/>
    <property type="project" value="InterPro"/>
</dbReference>
<dbReference type="PANTHER" id="PTHR11908">
    <property type="entry name" value="XANTHINE DEHYDROGENASE"/>
    <property type="match status" value="1"/>
</dbReference>
<feature type="compositionally biased region" description="Basic and acidic residues" evidence="3">
    <location>
        <begin position="1"/>
        <end position="27"/>
    </location>
</feature>
<evidence type="ECO:0000313" key="5">
    <source>
        <dbReference type="EMBL" id="RQG91105.1"/>
    </source>
</evidence>
<dbReference type="Proteomes" id="UP000273828">
    <property type="component" value="Unassembled WGS sequence"/>
</dbReference>
<dbReference type="InterPro" id="IPR012780">
    <property type="entry name" value="CO_Mo_DH_lsu"/>
</dbReference>
<dbReference type="SUPFAM" id="SSF54665">
    <property type="entry name" value="CO dehydrogenase molybdoprotein N-domain-like"/>
    <property type="match status" value="1"/>
</dbReference>
<keyword evidence="1" id="KW-0500">Molybdenum</keyword>
<dbReference type="Pfam" id="PF02738">
    <property type="entry name" value="MoCoBD_1"/>
    <property type="match status" value="1"/>
</dbReference>
<keyword evidence="6" id="KW-1185">Reference proteome</keyword>
<comment type="caution">
    <text evidence="5">The sequence shown here is derived from an EMBL/GenBank/DDBJ whole genome shotgun (WGS) entry which is preliminary data.</text>
</comment>
<accession>A0A3N6P5Y7</accession>
<dbReference type="FunFam" id="3.30.365.10:FF:000001">
    <property type="entry name" value="Xanthine dehydrogenase oxidase"/>
    <property type="match status" value="1"/>
</dbReference>
<dbReference type="InterPro" id="IPR000674">
    <property type="entry name" value="Ald_Oxase/Xan_DH_a/b"/>
</dbReference>
<evidence type="ECO:0000256" key="1">
    <source>
        <dbReference type="ARBA" id="ARBA00022505"/>
    </source>
</evidence>
<dbReference type="GO" id="GO:0005507">
    <property type="term" value="F:copper ion binding"/>
    <property type="evidence" value="ECO:0007669"/>
    <property type="project" value="InterPro"/>
</dbReference>
<reference evidence="5 6" key="1">
    <citation type="submission" date="2018-10" db="EMBL/GenBank/DDBJ databases">
        <title>Natrarchaeobius chitinivorans gen. nov., sp. nov., and Natrarchaeobius haloalkaliphilus sp. nov., alkaliphilic, chitin-utilizing haloarchaea from hypersaline alkaline lakes.</title>
        <authorList>
            <person name="Sorokin D.Y."/>
            <person name="Elcheninov A.G."/>
            <person name="Kostrikina N.A."/>
            <person name="Bale N.J."/>
            <person name="Sinninghe Damste J.S."/>
            <person name="Khijniak T.V."/>
            <person name="Kublanov I.V."/>
            <person name="Toshchakov S.V."/>
        </authorList>
    </citation>
    <scope>NUCLEOTIDE SEQUENCE [LARGE SCALE GENOMIC DNA]</scope>
    <source>
        <strain evidence="5 6">AArcht-Sl</strain>
    </source>
</reference>
<dbReference type="GO" id="GO:0043885">
    <property type="term" value="F:anaerobic carbon-monoxide dehydrogenase activity"/>
    <property type="evidence" value="ECO:0007669"/>
    <property type="project" value="InterPro"/>
</dbReference>
<evidence type="ECO:0000259" key="4">
    <source>
        <dbReference type="SMART" id="SM01008"/>
    </source>
</evidence>
<dbReference type="SUPFAM" id="SSF56003">
    <property type="entry name" value="Molybdenum cofactor-binding domain"/>
    <property type="match status" value="1"/>
</dbReference>
<dbReference type="PANTHER" id="PTHR11908:SF132">
    <property type="entry name" value="ALDEHYDE OXIDASE 1-RELATED"/>
    <property type="match status" value="1"/>
</dbReference>
<organism evidence="5 6">
    <name type="scientific">Natrarchaeobius halalkaliphilus</name>
    <dbReference type="NCBI Taxonomy" id="1679091"/>
    <lineage>
        <taxon>Archaea</taxon>
        <taxon>Methanobacteriati</taxon>
        <taxon>Methanobacteriota</taxon>
        <taxon>Stenosarchaea group</taxon>
        <taxon>Halobacteria</taxon>
        <taxon>Halobacteriales</taxon>
        <taxon>Natrialbaceae</taxon>
        <taxon>Natrarchaeobius</taxon>
    </lineage>
</organism>
<dbReference type="InterPro" id="IPR008274">
    <property type="entry name" value="AldOxase/xan_DH_MoCoBD1"/>
</dbReference>
<dbReference type="AlphaFoldDB" id="A0A3N6P5Y7"/>
<dbReference type="RefSeq" id="WP_124177219.1">
    <property type="nucleotide sequence ID" value="NZ_REFY01000002.1"/>
</dbReference>
<dbReference type="NCBIfam" id="TIGR02416">
    <property type="entry name" value="CO_dehy_Mo_lg"/>
    <property type="match status" value="1"/>
</dbReference>
<dbReference type="InterPro" id="IPR046867">
    <property type="entry name" value="AldOxase/xan_DH_MoCoBD2"/>
</dbReference>
<proteinExistence type="predicted"/>
<dbReference type="Pfam" id="PF20256">
    <property type="entry name" value="MoCoBD_2"/>
    <property type="match status" value="1"/>
</dbReference>
<keyword evidence="2" id="KW-0560">Oxidoreductase</keyword>
<evidence type="ECO:0000313" key="6">
    <source>
        <dbReference type="Proteomes" id="UP000273828"/>
    </source>
</evidence>
<evidence type="ECO:0000256" key="3">
    <source>
        <dbReference type="SAM" id="MobiDB-lite"/>
    </source>
</evidence>
<dbReference type="InterPro" id="IPR036856">
    <property type="entry name" value="Ald_Oxase/Xan_DH_a/b_sf"/>
</dbReference>
<dbReference type="InterPro" id="IPR016208">
    <property type="entry name" value="Ald_Oxase/xanthine_DH-like"/>
</dbReference>
<name>A0A3N6P5Y7_9EURY</name>
<dbReference type="OrthoDB" id="57164at2157"/>
<dbReference type="Gene3D" id="3.90.1170.50">
    <property type="entry name" value="Aldehyde oxidase/xanthine dehydrogenase, a/b hammerhead"/>
    <property type="match status" value="1"/>
</dbReference>
<dbReference type="Gene3D" id="3.30.365.10">
    <property type="entry name" value="Aldehyde oxidase/xanthine dehydrogenase, molybdopterin binding domain"/>
    <property type="match status" value="4"/>
</dbReference>
<evidence type="ECO:0000256" key="2">
    <source>
        <dbReference type="ARBA" id="ARBA00023002"/>
    </source>
</evidence>
<dbReference type="InterPro" id="IPR037165">
    <property type="entry name" value="AldOxase/xan_DH_Mopterin-bd_sf"/>
</dbReference>
<feature type="domain" description="Aldehyde oxidase/xanthine dehydrogenase a/b hammerhead" evidence="4">
    <location>
        <begin position="48"/>
        <end position="157"/>
    </location>
</feature>
<dbReference type="SMART" id="SM01008">
    <property type="entry name" value="Ald_Xan_dh_C"/>
    <property type="match status" value="1"/>
</dbReference>
<feature type="region of interest" description="Disordered" evidence="3">
    <location>
        <begin position="1"/>
        <end position="46"/>
    </location>
</feature>
<dbReference type="Pfam" id="PF01315">
    <property type="entry name" value="Ald_Xan_dh_C"/>
    <property type="match status" value="1"/>
</dbReference>
<dbReference type="GO" id="GO:0005506">
    <property type="term" value="F:iron ion binding"/>
    <property type="evidence" value="ECO:0007669"/>
    <property type="project" value="InterPro"/>
</dbReference>
<gene>
    <name evidence="5" type="ORF">EA462_03655</name>
</gene>
<sequence length="833" mass="90260">MSSDHENSADTEYQHPEDDGPQPEKHCGHGRGGMGESVSRKEDQRFITGRGNYVDDVKRPGMLHCELVRSPHAHARIEDIDGSRAMALESVVAVLTADDLLEYGLATMPTLMDDTQDVLVNDKVKFQSQEVAAVIAEDRYAAKDGAEKVEVEYDVLDPVVDAAAALEDDAPVIRDDIEGKEDNHCLDWETGDEEATADAFANAPVTVEEEMLYQRLHPAPIETCGAVGDYDPGKDKLTVHMTSQAPHIHRTLFAQVSGIPEHKIRIVSPDVGGGFGNKVPIYPGYVVAAAASYVLEQPVKWVEERSENIQSTGFARDYDMKGEIAATEDGEILAVRTDVLADHGAYNAVAQPSKFPAGFFNIFTGSYDIDTAYGSLTAAYTNSAPGGVAYRCSFRVTEAVYLIERMVKVLADELEMDPAEVRRKNFIQPEQFPYESPTGWNYDSGDYETALDKALEMADYEAYREEQRRRIEADEKKLLGIGISSFTEVVGAGPGKSCDIAGVEMFDSADIRVHPTGKATVRVGVQTQGQGHETTFAQIVAEELGMDVEDITVEHGDTDTDPYGLGTYGSRSTPVAGAATAVASRKVRDKAKSIAANELEAAEDDVTWDRESGEFHVVGAPERSITITEIAAGAYMNKPAGEEPGLEAVNYYDPPEMTYPFGSYVVIVEIDRETGEVDFEKFVAVDDCGNRINPMIIEGQIHGGLAQGIGTAMLEHVTFDDNGNVTGGDFMNYLLPTAMEIPEFETGHTVTPSPHHPIGAKGVGESPTVGSPPAIVNAVVDAMAHAGVSHVEMPMTPDVVWETLKESGLAQQPAQNVEFAFEDESNEDAAADD</sequence>
<protein>
    <submittedName>
        <fullName evidence="5">Carbon-monoxide dehydrogenase large subunit</fullName>
    </submittedName>
</protein>